<dbReference type="RefSeq" id="WP_162345878.1">
    <property type="nucleotide sequence ID" value="NZ_JAAEAA010000008.1"/>
</dbReference>
<organism evidence="1 2">
    <name type="scientific">Pontibacter fetidus</name>
    <dbReference type="NCBI Taxonomy" id="2700082"/>
    <lineage>
        <taxon>Bacteria</taxon>
        <taxon>Pseudomonadati</taxon>
        <taxon>Bacteroidota</taxon>
        <taxon>Cytophagia</taxon>
        <taxon>Cytophagales</taxon>
        <taxon>Hymenobacteraceae</taxon>
        <taxon>Pontibacter</taxon>
    </lineage>
</organism>
<dbReference type="EMBL" id="JAAEAA010000008">
    <property type="protein sequence ID" value="NDK55815.1"/>
    <property type="molecule type" value="Genomic_DNA"/>
</dbReference>
<name>A0A6B2GY84_9BACT</name>
<reference evidence="1 2" key="1">
    <citation type="submission" date="2020-01" db="EMBL/GenBank/DDBJ databases">
        <authorList>
            <person name="Kim M.K."/>
        </authorList>
    </citation>
    <scope>NUCLEOTIDE SEQUENCE [LARGE SCALE GENOMIC DNA]</scope>
    <source>
        <strain evidence="1 2">BT213</strain>
    </source>
</reference>
<dbReference type="Proteomes" id="UP000478546">
    <property type="component" value="Unassembled WGS sequence"/>
</dbReference>
<proteinExistence type="predicted"/>
<sequence>MAPRALLHKKLNFRTVLRRDHVTIRHCPEEKLIWNEWRGMIPSDKLRDAIIFSCQFIIKNDIELILADYTLMAAPTVEDQVWVANHSAELLQHSKLRRVANLMAQDLFQQIAIESIYDMASEVTLPCTSRDFVVKDDALEWLFSG</sequence>
<evidence type="ECO:0000313" key="1">
    <source>
        <dbReference type="EMBL" id="NDK55815.1"/>
    </source>
</evidence>
<dbReference type="AlphaFoldDB" id="A0A6B2GY84"/>
<gene>
    <name evidence="1" type="ORF">GWO68_07800</name>
</gene>
<keyword evidence="2" id="KW-1185">Reference proteome</keyword>
<comment type="caution">
    <text evidence="1">The sequence shown here is derived from an EMBL/GenBank/DDBJ whole genome shotgun (WGS) entry which is preliminary data.</text>
</comment>
<accession>A0A6B2GY84</accession>
<protein>
    <submittedName>
        <fullName evidence="1">Uncharacterized protein</fullName>
    </submittedName>
</protein>
<evidence type="ECO:0000313" key="2">
    <source>
        <dbReference type="Proteomes" id="UP000478546"/>
    </source>
</evidence>